<dbReference type="PANTHER" id="PTHR30204">
    <property type="entry name" value="REDOX-CYCLING DRUG-SENSING TRANSCRIPTIONAL ACTIVATOR SOXR"/>
    <property type="match status" value="1"/>
</dbReference>
<protein>
    <submittedName>
        <fullName evidence="3">MerR family mercuric resistance operon transcriptional regulator</fullName>
    </submittedName>
</protein>
<dbReference type="PROSITE" id="PS50937">
    <property type="entry name" value="HTH_MERR_2"/>
    <property type="match status" value="1"/>
</dbReference>
<evidence type="ECO:0000259" key="2">
    <source>
        <dbReference type="PROSITE" id="PS50937"/>
    </source>
</evidence>
<dbReference type="Proteomes" id="UP000232587">
    <property type="component" value="Unassembled WGS sequence"/>
</dbReference>
<dbReference type="RefSeq" id="WP_100867716.1">
    <property type="nucleotide sequence ID" value="NZ_PHUF01000004.1"/>
</dbReference>
<dbReference type="SUPFAM" id="SSF46955">
    <property type="entry name" value="Putative DNA-binding domain"/>
    <property type="match status" value="1"/>
</dbReference>
<dbReference type="SMART" id="SM00422">
    <property type="entry name" value="HTH_MERR"/>
    <property type="match status" value="1"/>
</dbReference>
<feature type="domain" description="HTH merR-type" evidence="2">
    <location>
        <begin position="5"/>
        <end position="73"/>
    </location>
</feature>
<dbReference type="PANTHER" id="PTHR30204:SF92">
    <property type="entry name" value="HTH-TYPE TRANSCRIPTIONAL REGULATOR ZNTR"/>
    <property type="match status" value="1"/>
</dbReference>
<gene>
    <name evidence="3" type="ORF">B0I00_2544</name>
</gene>
<keyword evidence="4" id="KW-1185">Reference proteome</keyword>
<accession>A0A2N0H7L7</accession>
<keyword evidence="1" id="KW-0238">DNA-binding</keyword>
<name>A0A2N0H7L7_9SPHN</name>
<dbReference type="InterPro" id="IPR047057">
    <property type="entry name" value="MerR_fam"/>
</dbReference>
<evidence type="ECO:0000313" key="4">
    <source>
        <dbReference type="Proteomes" id="UP000232587"/>
    </source>
</evidence>
<dbReference type="EMBL" id="PHUF01000004">
    <property type="protein sequence ID" value="PKB14942.1"/>
    <property type="molecule type" value="Genomic_DNA"/>
</dbReference>
<organism evidence="3 4">
    <name type="scientific">Novosphingobium kunmingense</name>
    <dbReference type="NCBI Taxonomy" id="1211806"/>
    <lineage>
        <taxon>Bacteria</taxon>
        <taxon>Pseudomonadati</taxon>
        <taxon>Pseudomonadota</taxon>
        <taxon>Alphaproteobacteria</taxon>
        <taxon>Sphingomonadales</taxon>
        <taxon>Sphingomonadaceae</taxon>
        <taxon>Novosphingobium</taxon>
    </lineage>
</organism>
<dbReference type="Gene3D" id="1.10.1660.10">
    <property type="match status" value="1"/>
</dbReference>
<dbReference type="OrthoDB" id="9802944at2"/>
<dbReference type="InterPro" id="IPR009061">
    <property type="entry name" value="DNA-bd_dom_put_sf"/>
</dbReference>
<comment type="caution">
    <text evidence="3">The sequence shown here is derived from an EMBL/GenBank/DDBJ whole genome shotgun (WGS) entry which is preliminary data.</text>
</comment>
<reference evidence="3 4" key="1">
    <citation type="submission" date="2017-11" db="EMBL/GenBank/DDBJ databases">
        <title>Genomic Encyclopedia of Type Strains, Phase III (KMG-III): the genomes of soil and plant-associated and newly described type strains.</title>
        <authorList>
            <person name="Whitman W."/>
        </authorList>
    </citation>
    <scope>NUCLEOTIDE SEQUENCE [LARGE SCALE GENOMIC DNA]</scope>
    <source>
        <strain evidence="3 4">CGMCC 1.12274</strain>
    </source>
</reference>
<evidence type="ECO:0000256" key="1">
    <source>
        <dbReference type="ARBA" id="ARBA00023125"/>
    </source>
</evidence>
<sequence length="141" mass="15678">MALPAIAIGTLSRICECNIETIRYYERIALMPRAERRGRYRTYAEPDIARLRFIKRARGLGFSIEEIRSLLDLSRSDPAASTQSCSDARQIAATNLLSVRARLDDLKRIEAALSASIAACDRDEFTGCPLLDALTGTEIEL</sequence>
<evidence type="ECO:0000313" key="3">
    <source>
        <dbReference type="EMBL" id="PKB14942.1"/>
    </source>
</evidence>
<dbReference type="AlphaFoldDB" id="A0A2N0H7L7"/>
<dbReference type="GO" id="GO:0003700">
    <property type="term" value="F:DNA-binding transcription factor activity"/>
    <property type="evidence" value="ECO:0007669"/>
    <property type="project" value="InterPro"/>
</dbReference>
<dbReference type="PRINTS" id="PR00040">
    <property type="entry name" value="HTHMERR"/>
</dbReference>
<dbReference type="Pfam" id="PF13411">
    <property type="entry name" value="MerR_1"/>
    <property type="match status" value="1"/>
</dbReference>
<dbReference type="InterPro" id="IPR000551">
    <property type="entry name" value="MerR-type_HTH_dom"/>
</dbReference>
<proteinExistence type="predicted"/>
<dbReference type="GO" id="GO:0003677">
    <property type="term" value="F:DNA binding"/>
    <property type="evidence" value="ECO:0007669"/>
    <property type="project" value="UniProtKB-KW"/>
</dbReference>